<sequence length="175" mass="20331">MPLEDLAPRICIMGPSNSGKSTLADAIGRARGLPIIHLDQLFHRPGTDWQPRPAPEFIALHDEAIKGERWVMEGNYSRCLPQRLQRATGFILLDVPTMTSLFRYFRRSWFESDRRGALDGGRDSVKWEMIRHIAVATRANRRRYQEMFDHLDLPKVKLTTVREQARFYRAAGLRR</sequence>
<gene>
    <name evidence="1" type="ORF">Amme_035_040</name>
</gene>
<dbReference type="PANTHER" id="PTHR37816">
    <property type="entry name" value="YALI0E33011P"/>
    <property type="match status" value="1"/>
</dbReference>
<reference evidence="1 2" key="2">
    <citation type="journal article" date="2014" name="FEMS Microbiol. Lett.">
        <title>Draft genomic DNA sequence of the facultatively methylotrophic bacterium Acidomonas methanolica type strain MB58.</title>
        <authorList>
            <person name="Higashiura N."/>
            <person name="Hadano H."/>
            <person name="Hirakawa H."/>
            <person name="Matsutani M."/>
            <person name="Takabe S."/>
            <person name="Matsushita K."/>
            <person name="Azuma Y."/>
        </authorList>
    </citation>
    <scope>NUCLEOTIDE SEQUENCE [LARGE SCALE GENOMIC DNA]</scope>
    <source>
        <strain evidence="1 2">MB58</strain>
    </source>
</reference>
<keyword evidence="2" id="KW-1185">Reference proteome</keyword>
<dbReference type="AlphaFoldDB" id="A0A023D4J3"/>
<reference evidence="2" key="1">
    <citation type="journal article" date="2014" name="FEMS Microbiol. Lett.">
        <title>Draft Genomic DNA Sequence of the Facultatively Methylotrophic Bacterium Acidomonas methanolica type strain MB58.</title>
        <authorList>
            <person name="Higashiura N."/>
            <person name="Hadano H."/>
            <person name="Hirakawa H."/>
            <person name="Matsutani M."/>
            <person name="Takabe S."/>
            <person name="Matsushita K."/>
            <person name="Azuma Y."/>
        </authorList>
    </citation>
    <scope>NUCLEOTIDE SEQUENCE [LARGE SCALE GENOMIC DNA]</scope>
    <source>
        <strain evidence="2">MB58</strain>
    </source>
</reference>
<dbReference type="RefSeq" id="WP_042057606.1">
    <property type="nucleotide sequence ID" value="NZ_BAND01000035.1"/>
</dbReference>
<dbReference type="EMBL" id="BAND01000035">
    <property type="protein sequence ID" value="GAJ28711.1"/>
    <property type="molecule type" value="Genomic_DNA"/>
</dbReference>
<evidence type="ECO:0000313" key="2">
    <source>
        <dbReference type="Proteomes" id="UP000019760"/>
    </source>
</evidence>
<protein>
    <submittedName>
        <fullName evidence="1">DNA topology modulation protein FlaR</fullName>
    </submittedName>
</protein>
<dbReference type="InterPro" id="IPR052922">
    <property type="entry name" value="Cytidylate_Kinase-2"/>
</dbReference>
<dbReference type="Gene3D" id="3.40.50.300">
    <property type="entry name" value="P-loop containing nucleotide triphosphate hydrolases"/>
    <property type="match status" value="1"/>
</dbReference>
<accession>A0A023D4J3</accession>
<dbReference type="PANTHER" id="PTHR37816:SF2">
    <property type="entry name" value="DNA TOPOLOGY MODULATION PROTEIN FLAR-RELATED PROTEIN"/>
    <property type="match status" value="1"/>
</dbReference>
<comment type="caution">
    <text evidence="1">The sequence shown here is derived from an EMBL/GenBank/DDBJ whole genome shotgun (WGS) entry which is preliminary data.</text>
</comment>
<proteinExistence type="predicted"/>
<dbReference type="OrthoDB" id="7210594at2"/>
<evidence type="ECO:0000313" key="1">
    <source>
        <dbReference type="EMBL" id="GAJ28711.1"/>
    </source>
</evidence>
<dbReference type="SUPFAM" id="SSF52540">
    <property type="entry name" value="P-loop containing nucleoside triphosphate hydrolases"/>
    <property type="match status" value="1"/>
</dbReference>
<name>A0A023D4J3_ACIMT</name>
<organism evidence="1 2">
    <name type="scientific">Acidomonas methanolica NBRC 104435</name>
    <dbReference type="NCBI Taxonomy" id="1231351"/>
    <lineage>
        <taxon>Bacteria</taxon>
        <taxon>Pseudomonadati</taxon>
        <taxon>Pseudomonadota</taxon>
        <taxon>Alphaproteobacteria</taxon>
        <taxon>Acetobacterales</taxon>
        <taxon>Acetobacteraceae</taxon>
        <taxon>Acidomonas</taxon>
    </lineage>
</organism>
<dbReference type="Proteomes" id="UP000019760">
    <property type="component" value="Unassembled WGS sequence"/>
</dbReference>
<dbReference type="InterPro" id="IPR027417">
    <property type="entry name" value="P-loop_NTPase"/>
</dbReference>